<keyword evidence="9" id="KW-0234">DNA repair</keyword>
<evidence type="ECO:0000256" key="8">
    <source>
        <dbReference type="ARBA" id="ARBA00023242"/>
    </source>
</evidence>
<comment type="subunit">
    <text evidence="9">Component of the NuA4 histone acetyltransferase complex.</text>
</comment>
<proteinExistence type="inferred from homology"/>
<dbReference type="EMBL" id="JBEFKJ010000017">
    <property type="protein sequence ID" value="KAL2041285.1"/>
    <property type="molecule type" value="Genomic_DNA"/>
</dbReference>
<evidence type="ECO:0000256" key="1">
    <source>
        <dbReference type="ARBA" id="ARBA00004123"/>
    </source>
</evidence>
<sequence length="202" mass="21388">MAENVPPISASADPTRGVPYYEKLKRDLRETLQKKRMLDKTMAQLEDQIYRYESSYLEETGAGNIIKGFDNYIKGSTTTGTGVGGGGAGGGGGGAGTTSRRKAQVVDADRVFSRSSASFMRELSPTSSAQTTPHASTPVSGHPNLPLSARDSNHATPTSSTSIKAGQGMKKGTKRSDKEDEDDQGKGPKRLKITYARGGVGE</sequence>
<comment type="function">
    <text evidence="9">Component of the NuA4 histone acetyltransferase complex which is involved in transcriptional activation of selected genes principally by acetylation of nucleosomal histone H4 and H2A. The NuA4 complex is also involved in DNA repair.</text>
</comment>
<evidence type="ECO:0000313" key="12">
    <source>
        <dbReference type="EMBL" id="KAL2041285.1"/>
    </source>
</evidence>
<keyword evidence="6 10" id="KW-0175">Coiled coil</keyword>
<keyword evidence="9" id="KW-0227">DNA damage</keyword>
<dbReference type="Proteomes" id="UP001590950">
    <property type="component" value="Unassembled WGS sequence"/>
</dbReference>
<dbReference type="PANTHER" id="PTHR13476">
    <property type="entry name" value="CHROMATIN MODIFICATION-RELATED PROTEIN MEAF6"/>
    <property type="match status" value="1"/>
</dbReference>
<evidence type="ECO:0000256" key="3">
    <source>
        <dbReference type="ARBA" id="ARBA00018504"/>
    </source>
</evidence>
<evidence type="ECO:0000256" key="5">
    <source>
        <dbReference type="ARBA" id="ARBA00023015"/>
    </source>
</evidence>
<evidence type="ECO:0000256" key="7">
    <source>
        <dbReference type="ARBA" id="ARBA00023163"/>
    </source>
</evidence>
<keyword evidence="7 9" id="KW-0804">Transcription</keyword>
<keyword evidence="4 9" id="KW-0156">Chromatin regulator</keyword>
<keyword evidence="13" id="KW-1185">Reference proteome</keyword>
<gene>
    <name evidence="12" type="ORF">N7G274_005667</name>
</gene>
<feature type="compositionally biased region" description="Polar residues" evidence="11">
    <location>
        <begin position="154"/>
        <end position="164"/>
    </location>
</feature>
<comment type="caution">
    <text evidence="12">The sequence shown here is derived from an EMBL/GenBank/DDBJ whole genome shotgun (WGS) entry which is preliminary data.</text>
</comment>
<protein>
    <recommendedName>
        <fullName evidence="3 9">Chromatin modification-related protein EAF6</fullName>
    </recommendedName>
</protein>
<organism evidence="12 13">
    <name type="scientific">Stereocaulon virgatum</name>
    <dbReference type="NCBI Taxonomy" id="373712"/>
    <lineage>
        <taxon>Eukaryota</taxon>
        <taxon>Fungi</taxon>
        <taxon>Dikarya</taxon>
        <taxon>Ascomycota</taxon>
        <taxon>Pezizomycotina</taxon>
        <taxon>Lecanoromycetes</taxon>
        <taxon>OSLEUM clade</taxon>
        <taxon>Lecanoromycetidae</taxon>
        <taxon>Lecanorales</taxon>
        <taxon>Lecanorineae</taxon>
        <taxon>Stereocaulaceae</taxon>
        <taxon>Stereocaulon</taxon>
    </lineage>
</organism>
<keyword evidence="8 9" id="KW-0539">Nucleus</keyword>
<evidence type="ECO:0000256" key="2">
    <source>
        <dbReference type="ARBA" id="ARBA00010916"/>
    </source>
</evidence>
<evidence type="ECO:0000256" key="9">
    <source>
        <dbReference type="RuleBase" id="RU368022"/>
    </source>
</evidence>
<feature type="region of interest" description="Disordered" evidence="11">
    <location>
        <begin position="79"/>
        <end position="202"/>
    </location>
</feature>
<evidence type="ECO:0000256" key="4">
    <source>
        <dbReference type="ARBA" id="ARBA00022853"/>
    </source>
</evidence>
<evidence type="ECO:0000256" key="6">
    <source>
        <dbReference type="ARBA" id="ARBA00023054"/>
    </source>
</evidence>
<evidence type="ECO:0000256" key="11">
    <source>
        <dbReference type="SAM" id="MobiDB-lite"/>
    </source>
</evidence>
<evidence type="ECO:0000313" key="13">
    <source>
        <dbReference type="Proteomes" id="UP001590950"/>
    </source>
</evidence>
<feature type="compositionally biased region" description="Polar residues" evidence="11">
    <location>
        <begin position="113"/>
        <end position="139"/>
    </location>
</feature>
<keyword evidence="5 9" id="KW-0805">Transcription regulation</keyword>
<feature type="compositionally biased region" description="Gly residues" evidence="11">
    <location>
        <begin position="81"/>
        <end position="96"/>
    </location>
</feature>
<comment type="subcellular location">
    <subcellularLocation>
        <location evidence="1 9">Nucleus</location>
    </subcellularLocation>
</comment>
<comment type="similarity">
    <text evidence="2 9">Belongs to the EAF6 family.</text>
</comment>
<name>A0ABR4A636_9LECA</name>
<evidence type="ECO:0000256" key="10">
    <source>
        <dbReference type="SAM" id="Coils"/>
    </source>
</evidence>
<dbReference type="InterPro" id="IPR015418">
    <property type="entry name" value="Eaf6"/>
</dbReference>
<accession>A0ABR4A636</accession>
<feature type="coiled-coil region" evidence="10">
    <location>
        <begin position="21"/>
        <end position="48"/>
    </location>
</feature>
<dbReference type="Pfam" id="PF09340">
    <property type="entry name" value="NuA4"/>
    <property type="match status" value="1"/>
</dbReference>
<reference evidence="12 13" key="1">
    <citation type="submission" date="2024-09" db="EMBL/GenBank/DDBJ databases">
        <title>Rethinking Asexuality: The Enigmatic Case of Functional Sexual Genes in Lepraria (Stereocaulaceae).</title>
        <authorList>
            <person name="Doellman M."/>
            <person name="Sun Y."/>
            <person name="Barcenas-Pena A."/>
            <person name="Lumbsch H.T."/>
            <person name="Grewe F."/>
        </authorList>
    </citation>
    <scope>NUCLEOTIDE SEQUENCE [LARGE SCALE GENOMIC DNA]</scope>
    <source>
        <strain evidence="12 13">Mercado 3170</strain>
    </source>
</reference>